<evidence type="ECO:0000313" key="2">
    <source>
        <dbReference type="Proteomes" id="UP000566071"/>
    </source>
</evidence>
<gene>
    <name evidence="1" type="ORF">HK413_01370</name>
</gene>
<protein>
    <recommendedName>
        <fullName evidence="3">Rhamnogalacturonan lyase domain-containing protein</fullName>
    </recommendedName>
</protein>
<keyword evidence="2" id="KW-1185">Reference proteome</keyword>
<proteinExistence type="predicted"/>
<comment type="caution">
    <text evidence="1">The sequence shown here is derived from an EMBL/GenBank/DDBJ whole genome shotgun (WGS) entry which is preliminary data.</text>
</comment>
<sequence length="196" mass="22083">MKNGISPRAATTADIFNDQDLPSIYKKEIKKYKFDVHNVGASIWIIVTWPGGGRIAFRAAYAPNDDMRIKRVVKKDTYITFYIKAIIGDYTIKINFSDQQTPVFSYTTTLTPATPLFIPFWPRDIIPLNNDGKTAHPKGTIHASQFGTRTGFIYFSLDEPKSGSVFYMQNLTNLWPTIATKLKHPPPILLAVNGPK</sequence>
<dbReference type="EMBL" id="JABFCR010000004">
    <property type="protein sequence ID" value="NNU33159.1"/>
    <property type="molecule type" value="Genomic_DNA"/>
</dbReference>
<name>A0ABX1VYX3_9SPHI</name>
<dbReference type="Proteomes" id="UP000566071">
    <property type="component" value="Unassembled WGS sequence"/>
</dbReference>
<dbReference type="RefSeq" id="WP_175268862.1">
    <property type="nucleotide sequence ID" value="NZ_JABFCR010000004.1"/>
</dbReference>
<accession>A0ABX1VYX3</accession>
<organism evidence="1 2">
    <name type="scientific">Mucilaginibacter humi</name>
    <dbReference type="NCBI Taxonomy" id="2732510"/>
    <lineage>
        <taxon>Bacteria</taxon>
        <taxon>Pseudomonadati</taxon>
        <taxon>Bacteroidota</taxon>
        <taxon>Sphingobacteriia</taxon>
        <taxon>Sphingobacteriales</taxon>
        <taxon>Sphingobacteriaceae</taxon>
        <taxon>Mucilaginibacter</taxon>
    </lineage>
</organism>
<evidence type="ECO:0000313" key="1">
    <source>
        <dbReference type="EMBL" id="NNU33159.1"/>
    </source>
</evidence>
<evidence type="ECO:0008006" key="3">
    <source>
        <dbReference type="Google" id="ProtNLM"/>
    </source>
</evidence>
<reference evidence="1 2" key="1">
    <citation type="submission" date="2020-05" db="EMBL/GenBank/DDBJ databases">
        <authorList>
            <person name="Khan S.A."/>
            <person name="Jeon C.O."/>
            <person name="Chun B.H."/>
        </authorList>
    </citation>
    <scope>NUCLEOTIDE SEQUENCE [LARGE SCALE GENOMIC DNA]</scope>
    <source>
        <strain evidence="1 2">S1162</strain>
    </source>
</reference>